<dbReference type="Proteomes" id="UP001465976">
    <property type="component" value="Unassembled WGS sequence"/>
</dbReference>
<reference evidence="1 2" key="1">
    <citation type="submission" date="2024-02" db="EMBL/GenBank/DDBJ databases">
        <title>A draft genome for the cacao thread blight pathogen Marasmius crinis-equi.</title>
        <authorList>
            <person name="Cohen S.P."/>
            <person name="Baruah I.K."/>
            <person name="Amoako-Attah I."/>
            <person name="Bukari Y."/>
            <person name="Meinhardt L.W."/>
            <person name="Bailey B.A."/>
        </authorList>
    </citation>
    <scope>NUCLEOTIDE SEQUENCE [LARGE SCALE GENOMIC DNA]</scope>
    <source>
        <strain evidence="1 2">GH-76</strain>
    </source>
</reference>
<evidence type="ECO:0000313" key="1">
    <source>
        <dbReference type="EMBL" id="KAL0564430.1"/>
    </source>
</evidence>
<protein>
    <submittedName>
        <fullName evidence="1">Uncharacterized protein</fullName>
    </submittedName>
</protein>
<dbReference type="EMBL" id="JBAHYK010002788">
    <property type="protein sequence ID" value="KAL0564430.1"/>
    <property type="molecule type" value="Genomic_DNA"/>
</dbReference>
<name>A0ABR3ENM7_9AGAR</name>
<organism evidence="1 2">
    <name type="scientific">Marasmius crinis-equi</name>
    <dbReference type="NCBI Taxonomy" id="585013"/>
    <lineage>
        <taxon>Eukaryota</taxon>
        <taxon>Fungi</taxon>
        <taxon>Dikarya</taxon>
        <taxon>Basidiomycota</taxon>
        <taxon>Agaricomycotina</taxon>
        <taxon>Agaricomycetes</taxon>
        <taxon>Agaricomycetidae</taxon>
        <taxon>Agaricales</taxon>
        <taxon>Marasmiineae</taxon>
        <taxon>Marasmiaceae</taxon>
        <taxon>Marasmius</taxon>
    </lineage>
</organism>
<gene>
    <name evidence="1" type="ORF">V5O48_017616</name>
</gene>
<proteinExistence type="predicted"/>
<comment type="caution">
    <text evidence="1">The sequence shown here is derived from an EMBL/GenBank/DDBJ whole genome shotgun (WGS) entry which is preliminary data.</text>
</comment>
<accession>A0ABR3ENM7</accession>
<evidence type="ECO:0000313" key="2">
    <source>
        <dbReference type="Proteomes" id="UP001465976"/>
    </source>
</evidence>
<keyword evidence="2" id="KW-1185">Reference proteome</keyword>
<sequence>MHTVKVRDVIQALLSNDGGPTPLPNYLALSFQGQFGDLLLDTFTRFLEIWPGSGLSAASGRVHLGSLYSIFNSEYESSATLKSLDSDNLSTSICIEGSLAGFVHRHSHLPMTPKDRYFVIVISSIPYPPLPPVLNPHLSLPPSPIPHLSLPPPLLPVLISAAEPGRPARVNADSIEILFDLLDIDIVRILNIPQGVCAKLADLVNRHEETTQALEACGAIPLSSLQSVRFAGSLVLKTGETWTYRKLLEQHFKMPYRSFDEKTQYYSWAKAAIKKVWKDSATKQGPGICYDRMVCFFKRREDGDYSRPLKNGRTSNERSAALLTEDAIRCSKTFLDAHLEPSIL</sequence>